<keyword evidence="1" id="KW-0808">Transferase</keyword>
<evidence type="ECO:0000256" key="1">
    <source>
        <dbReference type="ARBA" id="ARBA00022679"/>
    </source>
</evidence>
<dbReference type="EMBL" id="BAABLF010000004">
    <property type="protein sequence ID" value="GAA5186874.1"/>
    <property type="molecule type" value="Genomic_DNA"/>
</dbReference>
<dbReference type="InterPro" id="IPR000182">
    <property type="entry name" value="GNAT_dom"/>
</dbReference>
<comment type="caution">
    <text evidence="4">The sequence shown here is derived from an EMBL/GenBank/DDBJ whole genome shotgun (WGS) entry which is preliminary data.</text>
</comment>
<dbReference type="Proteomes" id="UP001501600">
    <property type="component" value="Unassembled WGS sequence"/>
</dbReference>
<accession>A0ABP9RTX6</accession>
<organism evidence="4 5">
    <name type="scientific">Ferrimonas gelatinilytica</name>
    <dbReference type="NCBI Taxonomy" id="1255257"/>
    <lineage>
        <taxon>Bacteria</taxon>
        <taxon>Pseudomonadati</taxon>
        <taxon>Pseudomonadota</taxon>
        <taxon>Gammaproteobacteria</taxon>
        <taxon>Alteromonadales</taxon>
        <taxon>Ferrimonadaceae</taxon>
        <taxon>Ferrimonas</taxon>
    </lineage>
</organism>
<sequence>MKITAAEQTQARELAFLINLAGEGIPEYLWSALAEAGESPLDVGARRAAREEGGFSYHNARVCLDDSGELMGMVIAYRQPDPYDLDALSEYPDIVRPLVQLEAEAPGSWYINAIATDARFRGQGVATALMKDTEGSAREAGCRQMSLIVASQNRGARRLYEQLGYRGTHARPVVPYPGSPHGGDWVLMLKPL</sequence>
<dbReference type="CDD" id="cd04301">
    <property type="entry name" value="NAT_SF"/>
    <property type="match status" value="1"/>
</dbReference>
<dbReference type="Gene3D" id="3.40.630.30">
    <property type="match status" value="1"/>
</dbReference>
<name>A0ABP9RTX6_9GAMM</name>
<gene>
    <name evidence="4" type="ORF">GCM10025772_03260</name>
</gene>
<dbReference type="PROSITE" id="PS51186">
    <property type="entry name" value="GNAT"/>
    <property type="match status" value="1"/>
</dbReference>
<reference evidence="5" key="1">
    <citation type="journal article" date="2019" name="Int. J. Syst. Evol. Microbiol.">
        <title>The Global Catalogue of Microorganisms (GCM) 10K type strain sequencing project: providing services to taxonomists for standard genome sequencing and annotation.</title>
        <authorList>
            <consortium name="The Broad Institute Genomics Platform"/>
            <consortium name="The Broad Institute Genome Sequencing Center for Infectious Disease"/>
            <person name="Wu L."/>
            <person name="Ma J."/>
        </authorList>
    </citation>
    <scope>NUCLEOTIDE SEQUENCE [LARGE SCALE GENOMIC DNA]</scope>
    <source>
        <strain evidence="5">JCM 18720</strain>
    </source>
</reference>
<dbReference type="PANTHER" id="PTHR43420">
    <property type="entry name" value="ACETYLTRANSFERASE"/>
    <property type="match status" value="1"/>
</dbReference>
<feature type="domain" description="N-acetyltransferase" evidence="3">
    <location>
        <begin position="1"/>
        <end position="192"/>
    </location>
</feature>
<keyword evidence="2" id="KW-0012">Acyltransferase</keyword>
<evidence type="ECO:0000313" key="5">
    <source>
        <dbReference type="Proteomes" id="UP001501600"/>
    </source>
</evidence>
<dbReference type="InterPro" id="IPR050680">
    <property type="entry name" value="YpeA/RimI_acetyltransf"/>
</dbReference>
<dbReference type="RefSeq" id="WP_345315293.1">
    <property type="nucleotide sequence ID" value="NZ_BAABLF010000004.1"/>
</dbReference>
<keyword evidence="5" id="KW-1185">Reference proteome</keyword>
<evidence type="ECO:0000256" key="2">
    <source>
        <dbReference type="ARBA" id="ARBA00023315"/>
    </source>
</evidence>
<dbReference type="Pfam" id="PF00583">
    <property type="entry name" value="Acetyltransf_1"/>
    <property type="match status" value="1"/>
</dbReference>
<dbReference type="InterPro" id="IPR016181">
    <property type="entry name" value="Acyl_CoA_acyltransferase"/>
</dbReference>
<evidence type="ECO:0000313" key="4">
    <source>
        <dbReference type="EMBL" id="GAA5186874.1"/>
    </source>
</evidence>
<evidence type="ECO:0000259" key="3">
    <source>
        <dbReference type="PROSITE" id="PS51186"/>
    </source>
</evidence>
<protein>
    <recommendedName>
        <fullName evidence="3">N-acetyltransferase domain-containing protein</fullName>
    </recommendedName>
</protein>
<dbReference type="SUPFAM" id="SSF55729">
    <property type="entry name" value="Acyl-CoA N-acyltransferases (Nat)"/>
    <property type="match status" value="1"/>
</dbReference>
<proteinExistence type="predicted"/>